<protein>
    <submittedName>
        <fullName evidence="2">Uncharacterized protein</fullName>
    </submittedName>
</protein>
<feature type="compositionally biased region" description="Basic and acidic residues" evidence="1">
    <location>
        <begin position="147"/>
        <end position="164"/>
    </location>
</feature>
<feature type="region of interest" description="Disordered" evidence="1">
    <location>
        <begin position="147"/>
        <end position="173"/>
    </location>
</feature>
<evidence type="ECO:0000313" key="3">
    <source>
        <dbReference type="Proteomes" id="UP001363151"/>
    </source>
</evidence>
<dbReference type="EMBL" id="JBBJCI010000227">
    <property type="protein sequence ID" value="KAK7238998.1"/>
    <property type="molecule type" value="Genomic_DNA"/>
</dbReference>
<proteinExistence type="predicted"/>
<gene>
    <name evidence="2" type="ORF">SO694_000263114</name>
</gene>
<dbReference type="Proteomes" id="UP001363151">
    <property type="component" value="Unassembled WGS sequence"/>
</dbReference>
<keyword evidence="3" id="KW-1185">Reference proteome</keyword>
<comment type="caution">
    <text evidence="2">The sequence shown here is derived from an EMBL/GenBank/DDBJ whole genome shotgun (WGS) entry which is preliminary data.</text>
</comment>
<evidence type="ECO:0000313" key="2">
    <source>
        <dbReference type="EMBL" id="KAK7238998.1"/>
    </source>
</evidence>
<name>A0ABR1FUQ7_AURAN</name>
<evidence type="ECO:0000256" key="1">
    <source>
        <dbReference type="SAM" id="MobiDB-lite"/>
    </source>
</evidence>
<sequence length="190" mass="20968">MIARPKISRNERKTTEIGAFEVGNFALFPAQALLVTYLVVPTVTTHLSLLYGPYEGEFWYWEIVELLRRVAATSVVMVVSDGDVHRERAALEFLAEEAKQQMKEYGVDLTGARTDARKKQATKRESVSEVAEAVGAAFAALFGDAPDEHSAADDDDNRSWDSRRTATTSARAAGDIDALARPCPLRAHLR</sequence>
<accession>A0ABR1FUQ7</accession>
<reference evidence="2 3" key="1">
    <citation type="submission" date="2024-03" db="EMBL/GenBank/DDBJ databases">
        <title>Aureococcus anophagefferens CCMP1851 and Kratosvirus quantuckense: Draft genome of a second virus-susceptible host strain in the model system.</title>
        <authorList>
            <person name="Chase E."/>
            <person name="Truchon A.R."/>
            <person name="Schepens W."/>
            <person name="Wilhelm S.W."/>
        </authorList>
    </citation>
    <scope>NUCLEOTIDE SEQUENCE [LARGE SCALE GENOMIC DNA]</scope>
    <source>
        <strain evidence="2 3">CCMP1851</strain>
    </source>
</reference>
<organism evidence="2 3">
    <name type="scientific">Aureococcus anophagefferens</name>
    <name type="common">Harmful bloom alga</name>
    <dbReference type="NCBI Taxonomy" id="44056"/>
    <lineage>
        <taxon>Eukaryota</taxon>
        <taxon>Sar</taxon>
        <taxon>Stramenopiles</taxon>
        <taxon>Ochrophyta</taxon>
        <taxon>Pelagophyceae</taxon>
        <taxon>Pelagomonadales</taxon>
        <taxon>Pelagomonadaceae</taxon>
        <taxon>Aureococcus</taxon>
    </lineage>
</organism>